<accession>A0A0A9HPJ2</accession>
<dbReference type="AlphaFoldDB" id="A0A0A9HPJ2"/>
<evidence type="ECO:0000313" key="1">
    <source>
        <dbReference type="EMBL" id="JAE36816.1"/>
    </source>
</evidence>
<name>A0A0A9HPJ2_ARUDO</name>
<organism evidence="1">
    <name type="scientific">Arundo donax</name>
    <name type="common">Giant reed</name>
    <name type="synonym">Donax arundinaceus</name>
    <dbReference type="NCBI Taxonomy" id="35708"/>
    <lineage>
        <taxon>Eukaryota</taxon>
        <taxon>Viridiplantae</taxon>
        <taxon>Streptophyta</taxon>
        <taxon>Embryophyta</taxon>
        <taxon>Tracheophyta</taxon>
        <taxon>Spermatophyta</taxon>
        <taxon>Magnoliopsida</taxon>
        <taxon>Liliopsida</taxon>
        <taxon>Poales</taxon>
        <taxon>Poaceae</taxon>
        <taxon>PACMAD clade</taxon>
        <taxon>Arundinoideae</taxon>
        <taxon>Arundineae</taxon>
        <taxon>Arundo</taxon>
    </lineage>
</organism>
<reference evidence="1" key="2">
    <citation type="journal article" date="2015" name="Data Brief">
        <title>Shoot transcriptome of the giant reed, Arundo donax.</title>
        <authorList>
            <person name="Barrero R.A."/>
            <person name="Guerrero F.D."/>
            <person name="Moolhuijzen P."/>
            <person name="Goolsby J.A."/>
            <person name="Tidwell J."/>
            <person name="Bellgard S.E."/>
            <person name="Bellgard M.I."/>
        </authorList>
    </citation>
    <scope>NUCLEOTIDE SEQUENCE</scope>
    <source>
        <tissue evidence="1">Shoot tissue taken approximately 20 cm above the soil surface</tissue>
    </source>
</reference>
<dbReference type="EMBL" id="GBRH01161080">
    <property type="protein sequence ID" value="JAE36816.1"/>
    <property type="molecule type" value="Transcribed_RNA"/>
</dbReference>
<proteinExistence type="predicted"/>
<reference evidence="1" key="1">
    <citation type="submission" date="2014-09" db="EMBL/GenBank/DDBJ databases">
        <authorList>
            <person name="Magalhaes I.L.F."/>
            <person name="Oliveira U."/>
            <person name="Santos F.R."/>
            <person name="Vidigal T.H.D.A."/>
            <person name="Brescovit A.D."/>
            <person name="Santos A.J."/>
        </authorList>
    </citation>
    <scope>NUCLEOTIDE SEQUENCE</scope>
    <source>
        <tissue evidence="1">Shoot tissue taken approximately 20 cm above the soil surface</tissue>
    </source>
</reference>
<protein>
    <submittedName>
        <fullName evidence="1">Uncharacterized protein</fullName>
    </submittedName>
</protein>
<sequence>MAVTFSVFLFSKSLKCMSKLCVGSVWGREKL</sequence>